<feature type="compositionally biased region" description="Low complexity" evidence="1">
    <location>
        <begin position="189"/>
        <end position="237"/>
    </location>
</feature>
<organism evidence="3 4">
    <name type="scientific">Candidatus Yanofskybacteria bacterium RIFCSPLOWO2_02_FULL_44_18</name>
    <dbReference type="NCBI Taxonomy" id="1802705"/>
    <lineage>
        <taxon>Bacteria</taxon>
        <taxon>Candidatus Yanofskyibacteriota</taxon>
    </lineage>
</organism>
<feature type="domain" description="LTD" evidence="2">
    <location>
        <begin position="1"/>
        <end position="115"/>
    </location>
</feature>
<evidence type="ECO:0000256" key="1">
    <source>
        <dbReference type="SAM" id="MobiDB-lite"/>
    </source>
</evidence>
<name>A0A1F8H2D6_9BACT</name>
<feature type="domain" description="LTD" evidence="2">
    <location>
        <begin position="225"/>
        <end position="348"/>
    </location>
</feature>
<feature type="region of interest" description="Disordered" evidence="1">
    <location>
        <begin position="352"/>
        <end position="406"/>
    </location>
</feature>
<feature type="region of interest" description="Disordered" evidence="1">
    <location>
        <begin position="147"/>
        <end position="237"/>
    </location>
</feature>
<proteinExistence type="predicted"/>
<comment type="caution">
    <text evidence="3">The sequence shown here is derived from an EMBL/GenBank/DDBJ whole genome shotgun (WGS) entry which is preliminary data.</text>
</comment>
<dbReference type="InterPro" id="IPR001322">
    <property type="entry name" value="Lamin_tail_dom"/>
</dbReference>
<dbReference type="Proteomes" id="UP000177111">
    <property type="component" value="Unassembled WGS sequence"/>
</dbReference>
<evidence type="ECO:0000259" key="2">
    <source>
        <dbReference type="PROSITE" id="PS51841"/>
    </source>
</evidence>
<evidence type="ECO:0000313" key="3">
    <source>
        <dbReference type="EMBL" id="OGN31088.1"/>
    </source>
</evidence>
<protein>
    <recommendedName>
        <fullName evidence="2">LTD domain-containing protein</fullName>
    </recommendedName>
</protein>
<gene>
    <name evidence="3" type="ORF">A3I96_02200</name>
</gene>
<feature type="compositionally biased region" description="Pro residues" evidence="1">
    <location>
        <begin position="174"/>
        <end position="188"/>
    </location>
</feature>
<sequence length="406" mass="43258">MPNDGRVVINEIGWSGTLASAFDEWIELYNNESFDVDMSGWALTTESESPKIIFPNGTHITARGYFLIERTDDNAISDIKADYTTGFGNGLSDSGEVLLLKNTRGEIDRVGTWGDKWHAGESASRLSMERIDPLIYSNGPSNWKTFFGNSTGRDAKGNSIKGTPKSSNSTATPAPTPQVSPSPSPSPSPTQLVTPTMSPTVTTSPTPLATVTPLPTPEVTPVLTTSPQATPTPTPQNTNQVVINEIAWMGTGSSASDEWIELYNYSTLAIDISGWTLKSLTGSNPDPQINMSGLIAANGYFLLERTDDTSVYDVSANQTYTGALSDSCEILELRDNNGVLIDKVTCGDNGWYGGNKDSRSTMERVNTGSGESQNSWGTNDGVTKNGLDASGSAINGTPGKTNSVNN</sequence>
<dbReference type="Pfam" id="PF00932">
    <property type="entry name" value="LTD"/>
    <property type="match status" value="2"/>
</dbReference>
<dbReference type="SUPFAM" id="SSF74853">
    <property type="entry name" value="Lamin A/C globular tail domain"/>
    <property type="match status" value="2"/>
</dbReference>
<dbReference type="EMBL" id="MGKT01000006">
    <property type="protein sequence ID" value="OGN31088.1"/>
    <property type="molecule type" value="Genomic_DNA"/>
</dbReference>
<accession>A0A1F8H2D6</accession>
<evidence type="ECO:0000313" key="4">
    <source>
        <dbReference type="Proteomes" id="UP000177111"/>
    </source>
</evidence>
<feature type="compositionally biased region" description="Polar residues" evidence="1">
    <location>
        <begin position="392"/>
        <end position="406"/>
    </location>
</feature>
<dbReference type="InterPro" id="IPR036415">
    <property type="entry name" value="Lamin_tail_dom_sf"/>
</dbReference>
<dbReference type="PROSITE" id="PS51841">
    <property type="entry name" value="LTD"/>
    <property type="match status" value="2"/>
</dbReference>
<dbReference type="Gene3D" id="2.60.40.1260">
    <property type="entry name" value="Lamin Tail domain"/>
    <property type="match status" value="2"/>
</dbReference>
<feature type="compositionally biased region" description="Polar residues" evidence="1">
    <location>
        <begin position="363"/>
        <end position="382"/>
    </location>
</feature>
<reference evidence="3 4" key="1">
    <citation type="journal article" date="2016" name="Nat. Commun.">
        <title>Thousands of microbial genomes shed light on interconnected biogeochemical processes in an aquifer system.</title>
        <authorList>
            <person name="Anantharaman K."/>
            <person name="Brown C.T."/>
            <person name="Hug L.A."/>
            <person name="Sharon I."/>
            <person name="Castelle C.J."/>
            <person name="Probst A.J."/>
            <person name="Thomas B.C."/>
            <person name="Singh A."/>
            <person name="Wilkins M.J."/>
            <person name="Karaoz U."/>
            <person name="Brodie E.L."/>
            <person name="Williams K.H."/>
            <person name="Hubbard S.S."/>
            <person name="Banfield J.F."/>
        </authorList>
    </citation>
    <scope>NUCLEOTIDE SEQUENCE [LARGE SCALE GENOMIC DNA]</scope>
</reference>
<dbReference type="AlphaFoldDB" id="A0A1F8H2D6"/>